<keyword evidence="4" id="KW-1185">Reference proteome</keyword>
<feature type="coiled-coil region" evidence="1">
    <location>
        <begin position="81"/>
        <end position="137"/>
    </location>
</feature>
<gene>
    <name evidence="3" type="ORF">Stau2_40</name>
</gene>
<dbReference type="Proteomes" id="UP000207597">
    <property type="component" value="Segment"/>
</dbReference>
<organism evidence="3 4">
    <name type="scientific">Staphylococcus phage Stau2</name>
    <dbReference type="NCBI Taxonomy" id="1200862"/>
    <lineage>
        <taxon>Viruses</taxon>
        <taxon>Duplodnaviria</taxon>
        <taxon>Heunggongvirae</taxon>
        <taxon>Uroviricota</taxon>
        <taxon>Caudoviricetes</taxon>
        <taxon>Herelleviridae</taxon>
        <taxon>Twortvirinae</taxon>
        <taxon>Silviavirus</taxon>
        <taxon>Silviavirus stau2</taxon>
    </lineage>
</organism>
<proteinExistence type="predicted"/>
<evidence type="ECO:0000256" key="2">
    <source>
        <dbReference type="SAM" id="MobiDB-lite"/>
    </source>
</evidence>
<protein>
    <submittedName>
        <fullName evidence="3">Tail lysin</fullName>
    </submittedName>
</protein>
<dbReference type="KEGG" id="vg:28802253"/>
<reference evidence="3 4" key="1">
    <citation type="journal article" date="2016" name="Virus Genes">
        <title>Genomic analysis of Staphylococcus phage Stau2 isolated from medical specimen.</title>
        <authorList>
            <person name="Hsieh S.E."/>
            <person name="Tseng Y.H."/>
            <person name="Lo H.H."/>
            <person name="Chen S.T."/>
            <person name="Wu C.N."/>
        </authorList>
    </citation>
    <scope>NUCLEOTIDE SEQUENCE [LARGE SCALE GENOMIC DNA]</scope>
</reference>
<dbReference type="RefSeq" id="YP_009275797.1">
    <property type="nucleotide sequence ID" value="NC_030933.1"/>
</dbReference>
<keyword evidence="1" id="KW-0175">Coiled coil</keyword>
<sequence>MNDDYRLVLTGDSSSLEQSLKAIEMYMDALESKNIDAPLTNFLEKLKVIAKEVKSVQNIMDKQSDKSLIPPKAMDEAISSTQNVTKNINDLKKALNDIQTDNITKGIAPDPEVEKVYSKLNKTLNNTQTELEKVASQKIGSDSDITNRIKEMKTLNQVTEEYNKLVKDASSAKEYTKQLRANRNMVRGHISRSEGSNRMSYDQGARVRSELGKVDTFEKQREANNRRIKENQDRYRGYRQQQQDLVGKRARGEISSEDYKKQSASIKMMIDESEKLSEVYRKTGAELDKSINYYKNSAKKQFAQREIEQQRGTMGKLFQDRLPSIGAHATMAVTALAGGMYMKGASLSEANRPMVTSLGQNSDNMDIDAVRNTYGDLSIDNKLGYNSTDMLKMATSYESSIGHKSDADTYKGAKQLAVGGRSLGIQDQEAYQQSMSQLMHTGGVNSDNMKAMQDAFLGGIRESDMVGRQDEQLRALSTIAEQSGQGRTLSKGEMSNLTSLQAQVAGTGSKGLQGAQGAQALSSIDQGIKNGMGNSYTRLAMGWGTKYQGLEGMHDLQAQMDKGISDPNNLVNIFDQANNIGSTTKEKQAIAKKGFESMGANLTQEQTDELYNLYASGKLSKEELASKAKSMEQEGSKAGDKNKDKYSESKAGRNDHNKAKTDDKAEDIYDLAQPIRDVHSAMASLPAPLYLASGAVLAFVASLAKSTAMMAGGSLLGKGQKGLKDWFNNRKGGSTGKTGGGKPGGNPNGGGRFGGLKNLADTILGDNPRGGDRPFKDQAKGAGQTAKGMGKTLFDTFGKRDFTFGEYMGRTKDLGKGAWNKGKGAFGKAKGKFSGKGSDLGFMSQAPTANAGGLGKLGGLTSKLGWIGAGLSAFDIGSSLIQGDTKEASSKFGNTIGSIIDPLNLGYGDGLRDYATKTAEGSMTSDGWKLWSNGDKDGKNKFQDSPVGKLWGGITDFFTPDNPSKLDETVKNKKGNIISYILIALLIEQSVSTEC</sequence>
<feature type="compositionally biased region" description="Basic and acidic residues" evidence="2">
    <location>
        <begin position="246"/>
        <end position="257"/>
    </location>
</feature>
<feature type="region of interest" description="Disordered" evidence="2">
    <location>
        <begin position="625"/>
        <end position="665"/>
    </location>
</feature>
<accession>A0A0U1ZYC8</accession>
<dbReference type="EMBL" id="KP881332">
    <property type="protein sequence ID" value="AKA61291.1"/>
    <property type="molecule type" value="Genomic_DNA"/>
</dbReference>
<feature type="compositionally biased region" description="Gly residues" evidence="2">
    <location>
        <begin position="733"/>
        <end position="753"/>
    </location>
</feature>
<feature type="region of interest" description="Disordered" evidence="2">
    <location>
        <begin position="729"/>
        <end position="753"/>
    </location>
</feature>
<dbReference type="GeneID" id="28802253"/>
<evidence type="ECO:0000313" key="4">
    <source>
        <dbReference type="Proteomes" id="UP000207597"/>
    </source>
</evidence>
<evidence type="ECO:0000313" key="3">
    <source>
        <dbReference type="EMBL" id="AKA61291.1"/>
    </source>
</evidence>
<evidence type="ECO:0000256" key="1">
    <source>
        <dbReference type="SAM" id="Coils"/>
    </source>
</evidence>
<feature type="region of interest" description="Disordered" evidence="2">
    <location>
        <begin position="233"/>
        <end position="257"/>
    </location>
</feature>
<name>A0A0U1ZYC8_9CAUD</name>